<evidence type="ECO:0000313" key="1">
    <source>
        <dbReference type="EMBL" id="JAH15252.1"/>
    </source>
</evidence>
<dbReference type="EMBL" id="GBXM01093325">
    <property type="protein sequence ID" value="JAH15252.1"/>
    <property type="molecule type" value="Transcribed_RNA"/>
</dbReference>
<sequence length="15" mass="1799">MPVFHSPYVHDVSQR</sequence>
<organism evidence="1">
    <name type="scientific">Anguilla anguilla</name>
    <name type="common">European freshwater eel</name>
    <name type="synonym">Muraena anguilla</name>
    <dbReference type="NCBI Taxonomy" id="7936"/>
    <lineage>
        <taxon>Eukaryota</taxon>
        <taxon>Metazoa</taxon>
        <taxon>Chordata</taxon>
        <taxon>Craniata</taxon>
        <taxon>Vertebrata</taxon>
        <taxon>Euteleostomi</taxon>
        <taxon>Actinopterygii</taxon>
        <taxon>Neopterygii</taxon>
        <taxon>Teleostei</taxon>
        <taxon>Anguilliformes</taxon>
        <taxon>Anguillidae</taxon>
        <taxon>Anguilla</taxon>
    </lineage>
</organism>
<protein>
    <submittedName>
        <fullName evidence="1">Uncharacterized protein</fullName>
    </submittedName>
</protein>
<accession>A0A0E9QFJ7</accession>
<name>A0A0E9QFJ7_ANGAN</name>
<proteinExistence type="predicted"/>
<reference evidence="1" key="1">
    <citation type="submission" date="2014-11" db="EMBL/GenBank/DDBJ databases">
        <authorList>
            <person name="Amaro Gonzalez C."/>
        </authorList>
    </citation>
    <scope>NUCLEOTIDE SEQUENCE</scope>
</reference>
<reference evidence="1" key="2">
    <citation type="journal article" date="2015" name="Fish Shellfish Immunol.">
        <title>Early steps in the European eel (Anguilla anguilla)-Vibrio vulnificus interaction in the gills: Role of the RtxA13 toxin.</title>
        <authorList>
            <person name="Callol A."/>
            <person name="Pajuelo D."/>
            <person name="Ebbesson L."/>
            <person name="Teles M."/>
            <person name="MacKenzie S."/>
            <person name="Amaro C."/>
        </authorList>
    </citation>
    <scope>NUCLEOTIDE SEQUENCE</scope>
</reference>